<dbReference type="PROSITE" id="PS00028">
    <property type="entry name" value="ZINC_FINGER_C2H2_1"/>
    <property type="match status" value="2"/>
</dbReference>
<dbReference type="GO" id="GO:0008270">
    <property type="term" value="F:zinc ion binding"/>
    <property type="evidence" value="ECO:0007669"/>
    <property type="project" value="UniProtKB-KW"/>
</dbReference>
<feature type="compositionally biased region" description="Polar residues" evidence="5">
    <location>
        <begin position="170"/>
        <end position="182"/>
    </location>
</feature>
<dbReference type="EMBL" id="CP012525">
    <property type="protein sequence ID" value="ALC45124.1"/>
    <property type="molecule type" value="Genomic_DNA"/>
</dbReference>
<dbReference type="SMART" id="SM00355">
    <property type="entry name" value="ZnF_C2H2"/>
    <property type="match status" value="12"/>
</dbReference>
<feature type="compositionally biased region" description="Low complexity" evidence="5">
    <location>
        <begin position="39"/>
        <end position="52"/>
    </location>
</feature>
<keyword evidence="8" id="KW-1185">Reference proteome</keyword>
<evidence type="ECO:0000256" key="5">
    <source>
        <dbReference type="SAM" id="MobiDB-lite"/>
    </source>
</evidence>
<feature type="region of interest" description="Disordered" evidence="5">
    <location>
        <begin position="156"/>
        <end position="182"/>
    </location>
</feature>
<feature type="region of interest" description="Disordered" evidence="5">
    <location>
        <begin position="254"/>
        <end position="327"/>
    </location>
</feature>
<feature type="region of interest" description="Disordered" evidence="5">
    <location>
        <begin position="377"/>
        <end position="397"/>
    </location>
</feature>
<dbReference type="Proteomes" id="UP000494163">
    <property type="component" value="Chromosome 3L"/>
</dbReference>
<feature type="compositionally biased region" description="Basic and acidic residues" evidence="5">
    <location>
        <begin position="256"/>
        <end position="271"/>
    </location>
</feature>
<dbReference type="InterPro" id="IPR013087">
    <property type="entry name" value="Znf_C2H2_type"/>
</dbReference>
<dbReference type="PANTHER" id="PTHR24403:SF67">
    <property type="entry name" value="FI01116P-RELATED"/>
    <property type="match status" value="1"/>
</dbReference>
<feature type="region of interest" description="Disordered" evidence="5">
    <location>
        <begin position="86"/>
        <end position="109"/>
    </location>
</feature>
<keyword evidence="2" id="KW-0677">Repeat</keyword>
<evidence type="ECO:0000256" key="2">
    <source>
        <dbReference type="ARBA" id="ARBA00022737"/>
    </source>
</evidence>
<keyword evidence="3" id="KW-0863">Zinc-finger</keyword>
<feature type="region of interest" description="Disordered" evidence="5">
    <location>
        <begin position="30"/>
        <end position="52"/>
    </location>
</feature>
<feature type="region of interest" description="Disordered" evidence="5">
    <location>
        <begin position="226"/>
        <end position="245"/>
    </location>
</feature>
<accession>A0A0M5J162</accession>
<feature type="compositionally biased region" description="Low complexity" evidence="5">
    <location>
        <begin position="304"/>
        <end position="314"/>
    </location>
</feature>
<dbReference type="GO" id="GO:0005634">
    <property type="term" value="C:nucleus"/>
    <property type="evidence" value="ECO:0007669"/>
    <property type="project" value="TreeGrafter"/>
</dbReference>
<dbReference type="InterPro" id="IPR050688">
    <property type="entry name" value="Zinc_finger/UBP_domain"/>
</dbReference>
<protein>
    <submittedName>
        <fullName evidence="7">Maker781</fullName>
    </submittedName>
</protein>
<evidence type="ECO:0000259" key="6">
    <source>
        <dbReference type="PROSITE" id="PS00028"/>
    </source>
</evidence>
<dbReference type="PANTHER" id="PTHR24403">
    <property type="entry name" value="ZINC FINGER PROTEIN"/>
    <property type="match status" value="1"/>
</dbReference>
<reference evidence="7 8" key="1">
    <citation type="submission" date="2015-08" db="EMBL/GenBank/DDBJ databases">
        <title>Ancestral chromatin configuration constrains chromatin evolution on differentiating sex chromosomes in Drosophila.</title>
        <authorList>
            <person name="Zhou Q."/>
            <person name="Bachtrog D."/>
        </authorList>
    </citation>
    <scope>NUCLEOTIDE SEQUENCE [LARGE SCALE GENOMIC DNA]</scope>
    <source>
        <tissue evidence="7">Whole larvae</tissue>
    </source>
</reference>
<feature type="compositionally biased region" description="Low complexity" evidence="5">
    <location>
        <begin position="159"/>
        <end position="169"/>
    </location>
</feature>
<sequence length="1347" mass="151944">MLEALPTLNLMTAELTNAIVDMKPAEQADSDAAVNAERASSSAKPAQQQSMALASSSSALRAMQLECRANPYSSAASAPLFERRSSDAVPKRYSNPSPPRNSLAAQYAEKRARSSSALSLSLPSLRAAKSNRTCYTLPMDLNVNDPRGQKYWSLRNKTPASSRPPAAAATYSNSPSGVPTSPHWNPARFQAGVCYPAQVNTMSCTNNKKHVARTYLEHRLMKAAEAEKERARYTSTQQPMSSNPLMYREQLFNTSSKDEQQPKQDMSKEPENWDEVENEPPVVAAQESSEQPLPKIAKLKTHRNSNNSNKQQSKPAKANNKPIRQRRRCLLPMSSEALSYSEIKSQIEAAESAAKAKPTMQQDISKGRCDLAKSKVKLPAATPKRKRGRPKPRADGNKLQSLAEMDTTDVSAPKRLCVRMELCQQLDQLLKETATTSTTAAAAGLANCLEQEYDTTNSQLLEQAPVQSVAPLPLQITKVESLAALQSNDATPEEAEQLANVKQQTVQSATQATGKTIFSAYKKLCDRLKRISRVYTRQHRFETVHVGQEAETQKEATNLAENATVSTETPIEKQKMPQLKQEQLKDNSDTYGQLAGQIRHALGIEKKETAVALETCELAKLQSEQTTERQRALDIEAISSKKAQEKARTKAATENVSATSELATQQLPQCEIIELSDEEQPLDAKERTETEAATEIAVSLQLAPCAEIIELSDDEETALEFEEEKQKTEAAELSHCAEIIELSDNEKLSQVTSAAETETELTISVAGKHVVRCPLHDYVPKEQRFVCGVTDCQQHLASEDAMRLHLVREHSYAQSFKCPHCKRPRRSQVSAETIMEHLAMHKRHLYQCGACALFHPHRSHIEQHIRNYHVKELVDIVMHRRDMSTELRRFVGQTRWLQVPAFRMDCWCCNICSFQAPERDAMLLHVQQAHGHCARYICPYCCEGSDEDMEVTVCHILRQHAGKRVQPLESFQHRSHSKWSKKSVCYYCHACRRVSLGYHSKLGHCAQHQRYRCAHCTYGAATELPVKQHMRLAHAALLGLALQQCELLCNELPHCYSWQLAQPMQQQCFELCCAHCAWSSALLDELRQHWRSAHAQLPFYFSIKPQLACPQCIDYEDDARSLVLQHLQQQHDAHYLLVCDARRRQQCGYCGFSYANLLQLAQHISDAAHQLNDVKQLTDANLQPLLLQQPSAYFQCNSCRVLMPSISAMSQHGLEEHSPAAFYFQRLSAHLMYHCYSCQFASSNELDTLRHMLTHYKSQRICSYCHAQQSGDFAAYIEHCYAAHSAQMLQLAAVHIFSELRSFLQQILYHFSSGLLISKSSLRFTRYKDERLVRQLFSEFMRNRRQT</sequence>
<evidence type="ECO:0000256" key="4">
    <source>
        <dbReference type="ARBA" id="ARBA00022833"/>
    </source>
</evidence>
<evidence type="ECO:0000313" key="8">
    <source>
        <dbReference type="Proteomes" id="UP000494163"/>
    </source>
</evidence>
<gene>
    <name evidence="7" type="ORF">Dbus_chr3Lg2290</name>
</gene>
<keyword evidence="1" id="KW-0479">Metal-binding</keyword>
<keyword evidence="4" id="KW-0862">Zinc</keyword>
<dbReference type="OMA" id="HRRICAK"/>
<dbReference type="OrthoDB" id="4737882at2759"/>
<evidence type="ECO:0000313" key="7">
    <source>
        <dbReference type="EMBL" id="ALC45124.1"/>
    </source>
</evidence>
<feature type="domain" description="C2H2-type" evidence="6">
    <location>
        <begin position="787"/>
        <end position="810"/>
    </location>
</feature>
<proteinExistence type="predicted"/>
<name>A0A0M5J162_DROBS</name>
<evidence type="ECO:0000256" key="1">
    <source>
        <dbReference type="ARBA" id="ARBA00022723"/>
    </source>
</evidence>
<dbReference type="GO" id="GO:0010468">
    <property type="term" value="P:regulation of gene expression"/>
    <property type="evidence" value="ECO:0007669"/>
    <property type="project" value="TreeGrafter"/>
</dbReference>
<feature type="domain" description="C2H2-type" evidence="6">
    <location>
        <begin position="1147"/>
        <end position="1169"/>
    </location>
</feature>
<evidence type="ECO:0000256" key="3">
    <source>
        <dbReference type="ARBA" id="ARBA00022771"/>
    </source>
</evidence>
<feature type="compositionally biased region" description="Polar residues" evidence="5">
    <location>
        <begin position="233"/>
        <end position="244"/>
    </location>
</feature>
<organism evidence="7 8">
    <name type="scientific">Drosophila busckii</name>
    <name type="common">Fruit fly</name>
    <dbReference type="NCBI Taxonomy" id="30019"/>
    <lineage>
        <taxon>Eukaryota</taxon>
        <taxon>Metazoa</taxon>
        <taxon>Ecdysozoa</taxon>
        <taxon>Arthropoda</taxon>
        <taxon>Hexapoda</taxon>
        <taxon>Insecta</taxon>
        <taxon>Pterygota</taxon>
        <taxon>Neoptera</taxon>
        <taxon>Endopterygota</taxon>
        <taxon>Diptera</taxon>
        <taxon>Brachycera</taxon>
        <taxon>Muscomorpha</taxon>
        <taxon>Ephydroidea</taxon>
        <taxon>Drosophilidae</taxon>
        <taxon>Drosophila</taxon>
    </lineage>
</organism>